<organism evidence="6">
    <name type="scientific">marine metagenome</name>
    <dbReference type="NCBI Taxonomy" id="408172"/>
    <lineage>
        <taxon>unclassified sequences</taxon>
        <taxon>metagenomes</taxon>
        <taxon>ecological metagenomes</taxon>
    </lineage>
</organism>
<keyword evidence="3" id="KW-0560">Oxidoreductase</keyword>
<name>A0A381NX23_9ZZZZ</name>
<gene>
    <name evidence="6" type="ORF">METZ01_LOCUS12019</name>
</gene>
<feature type="domain" description="Luciferase-like" evidence="5">
    <location>
        <begin position="22"/>
        <end position="228"/>
    </location>
</feature>
<dbReference type="PANTHER" id="PTHR42847:SF4">
    <property type="entry name" value="ALKANESULFONATE MONOOXYGENASE-RELATED"/>
    <property type="match status" value="1"/>
</dbReference>
<sequence length="285" mass="31055">MTHDINIGLFSINTDHLVDGEALATVATAAEQAGFESLWTAEHVVLPDPQIPPSPLPPDARLLDPTVALGYVAAVTNEIKLGTGIIILPQRNPLVLAKELASVDVLSNGRMIFGIGVGYLQPEFEAIGVSMEDRGARATEYIEAMRSIWNDNDPSYDGKFVSFSGVKSYPQPIQRPGPPVVMGGHSKPAWRRAITHCEGWYGFMLNPEATGENLAGLARAGEQYERPDWMNELEITVTPRMRPGPEMIDAYSELGVDRLVLLAGAQSVDESLAFIEHIHDTLLSQ</sequence>
<evidence type="ECO:0000259" key="5">
    <source>
        <dbReference type="Pfam" id="PF00296"/>
    </source>
</evidence>
<keyword evidence="4" id="KW-0503">Monooxygenase</keyword>
<dbReference type="Pfam" id="PF00296">
    <property type="entry name" value="Bac_luciferase"/>
    <property type="match status" value="1"/>
</dbReference>
<reference evidence="6" key="1">
    <citation type="submission" date="2018-05" db="EMBL/GenBank/DDBJ databases">
        <authorList>
            <person name="Lanie J.A."/>
            <person name="Ng W.-L."/>
            <person name="Kazmierczak K.M."/>
            <person name="Andrzejewski T.M."/>
            <person name="Davidsen T.M."/>
            <person name="Wayne K.J."/>
            <person name="Tettelin H."/>
            <person name="Glass J.I."/>
            <person name="Rusch D."/>
            <person name="Podicherti R."/>
            <person name="Tsui H.-C.T."/>
            <person name="Winkler M.E."/>
        </authorList>
    </citation>
    <scope>NUCLEOTIDE SEQUENCE</scope>
</reference>
<dbReference type="PANTHER" id="PTHR42847">
    <property type="entry name" value="ALKANESULFONATE MONOOXYGENASE"/>
    <property type="match status" value="1"/>
</dbReference>
<keyword evidence="1" id="KW-0285">Flavoprotein</keyword>
<accession>A0A381NX23</accession>
<evidence type="ECO:0000256" key="2">
    <source>
        <dbReference type="ARBA" id="ARBA00022643"/>
    </source>
</evidence>
<dbReference type="InterPro" id="IPR011251">
    <property type="entry name" value="Luciferase-like_dom"/>
</dbReference>
<dbReference type="InterPro" id="IPR036661">
    <property type="entry name" value="Luciferase-like_sf"/>
</dbReference>
<dbReference type="Gene3D" id="3.20.20.30">
    <property type="entry name" value="Luciferase-like domain"/>
    <property type="match status" value="1"/>
</dbReference>
<proteinExistence type="predicted"/>
<dbReference type="InterPro" id="IPR050172">
    <property type="entry name" value="SsuD_RutA_monooxygenase"/>
</dbReference>
<dbReference type="GO" id="GO:0046306">
    <property type="term" value="P:alkanesulfonate catabolic process"/>
    <property type="evidence" value="ECO:0007669"/>
    <property type="project" value="TreeGrafter"/>
</dbReference>
<dbReference type="NCBIfam" id="TIGR03619">
    <property type="entry name" value="F420_Rv2161c"/>
    <property type="match status" value="1"/>
</dbReference>
<keyword evidence="2" id="KW-0288">FMN</keyword>
<evidence type="ECO:0000313" key="6">
    <source>
        <dbReference type="EMBL" id="SUZ59165.1"/>
    </source>
</evidence>
<dbReference type="SUPFAM" id="SSF51679">
    <property type="entry name" value="Bacterial luciferase-like"/>
    <property type="match status" value="1"/>
</dbReference>
<dbReference type="AlphaFoldDB" id="A0A381NX23"/>
<dbReference type="EMBL" id="UINC01000666">
    <property type="protein sequence ID" value="SUZ59165.1"/>
    <property type="molecule type" value="Genomic_DNA"/>
</dbReference>
<dbReference type="GO" id="GO:0008726">
    <property type="term" value="F:alkanesulfonate monooxygenase activity"/>
    <property type="evidence" value="ECO:0007669"/>
    <property type="project" value="TreeGrafter"/>
</dbReference>
<evidence type="ECO:0000256" key="1">
    <source>
        <dbReference type="ARBA" id="ARBA00022630"/>
    </source>
</evidence>
<evidence type="ECO:0000256" key="3">
    <source>
        <dbReference type="ARBA" id="ARBA00023002"/>
    </source>
</evidence>
<dbReference type="InterPro" id="IPR019921">
    <property type="entry name" value="Lucif-like_OxRdtase_Rv2161c"/>
</dbReference>
<evidence type="ECO:0000256" key="4">
    <source>
        <dbReference type="ARBA" id="ARBA00023033"/>
    </source>
</evidence>
<protein>
    <recommendedName>
        <fullName evidence="5">Luciferase-like domain-containing protein</fullName>
    </recommendedName>
</protein>